<dbReference type="GO" id="GO:0031410">
    <property type="term" value="C:cytoplasmic vesicle"/>
    <property type="evidence" value="ECO:0007669"/>
    <property type="project" value="TreeGrafter"/>
</dbReference>
<evidence type="ECO:0000313" key="10">
    <source>
        <dbReference type="Proteomes" id="UP000678393"/>
    </source>
</evidence>
<dbReference type="GO" id="GO:0048311">
    <property type="term" value="P:mitochondrion distribution"/>
    <property type="evidence" value="ECO:0007669"/>
    <property type="project" value="TreeGrafter"/>
</dbReference>
<dbReference type="PANTHER" id="PTHR15751">
    <property type="entry name" value="TRAFFICKING KINESIN-BINDING PROTEIN"/>
    <property type="match status" value="1"/>
</dbReference>
<comment type="subcellular location">
    <subcellularLocation>
        <location evidence="1">Mitochondrion</location>
    </subcellularLocation>
</comment>
<evidence type="ECO:0000313" key="9">
    <source>
        <dbReference type="EMBL" id="CAG5131237.1"/>
    </source>
</evidence>
<dbReference type="Pfam" id="PF04849">
    <property type="entry name" value="HAP1_N"/>
    <property type="match status" value="1"/>
</dbReference>
<dbReference type="InterPro" id="IPR051946">
    <property type="entry name" value="Intracell_Traff-Reg"/>
</dbReference>
<accession>A0A8S3ZNY3</accession>
<evidence type="ECO:0000256" key="4">
    <source>
        <dbReference type="ARBA" id="ARBA00023128"/>
    </source>
</evidence>
<feature type="domain" description="HAP1 N-terminal" evidence="8">
    <location>
        <begin position="2"/>
        <end position="201"/>
    </location>
</feature>
<keyword evidence="3 5" id="KW-0175">Coiled coil</keyword>
<feature type="region of interest" description="Disordered" evidence="6">
    <location>
        <begin position="561"/>
        <end position="580"/>
    </location>
</feature>
<dbReference type="Proteomes" id="UP000678393">
    <property type="component" value="Unassembled WGS sequence"/>
</dbReference>
<dbReference type="OrthoDB" id="10067624at2759"/>
<dbReference type="GO" id="GO:0005739">
    <property type="term" value="C:mitochondrion"/>
    <property type="evidence" value="ECO:0007669"/>
    <property type="project" value="UniProtKB-SubCell"/>
</dbReference>
<evidence type="ECO:0000256" key="5">
    <source>
        <dbReference type="SAM" id="Coils"/>
    </source>
</evidence>
<reference evidence="9" key="1">
    <citation type="submission" date="2021-04" db="EMBL/GenBank/DDBJ databases">
        <authorList>
            <consortium name="Molecular Ecology Group"/>
        </authorList>
    </citation>
    <scope>NUCLEOTIDE SEQUENCE</scope>
</reference>
<feature type="domain" description="Trafficking kinesin-binding protein C-terminal" evidence="7">
    <location>
        <begin position="246"/>
        <end position="415"/>
    </location>
</feature>
<name>A0A8S3ZNY3_9EUPU</name>
<dbReference type="EMBL" id="CAJHNH020004551">
    <property type="protein sequence ID" value="CAG5131237.1"/>
    <property type="molecule type" value="Genomic_DNA"/>
</dbReference>
<evidence type="ECO:0000256" key="2">
    <source>
        <dbReference type="ARBA" id="ARBA00007007"/>
    </source>
</evidence>
<feature type="compositionally biased region" description="Basic and acidic residues" evidence="6">
    <location>
        <begin position="616"/>
        <end position="633"/>
    </location>
</feature>
<feature type="compositionally biased region" description="Basic and acidic residues" evidence="6">
    <location>
        <begin position="514"/>
        <end position="527"/>
    </location>
</feature>
<dbReference type="PANTHER" id="PTHR15751:SF12">
    <property type="entry name" value="TRAFFICKING KINESIN-BINDING PROTEIN MILT"/>
    <property type="match status" value="1"/>
</dbReference>
<evidence type="ECO:0000259" key="7">
    <source>
        <dbReference type="SMART" id="SM01423"/>
    </source>
</evidence>
<proteinExistence type="inferred from homology"/>
<protein>
    <recommendedName>
        <fullName evidence="11">Trafficking kinesin-binding protein milt</fullName>
    </recommendedName>
</protein>
<feature type="coiled-coil region" evidence="5">
    <location>
        <begin position="99"/>
        <end position="140"/>
    </location>
</feature>
<dbReference type="GO" id="GO:0017022">
    <property type="term" value="F:myosin binding"/>
    <property type="evidence" value="ECO:0007669"/>
    <property type="project" value="TreeGrafter"/>
</dbReference>
<evidence type="ECO:0000256" key="1">
    <source>
        <dbReference type="ARBA" id="ARBA00004173"/>
    </source>
</evidence>
<dbReference type="SMART" id="SM01424">
    <property type="entry name" value="HAP1_N"/>
    <property type="match status" value="1"/>
</dbReference>
<sequence length="717" mass="79429">MSDFLCGERLSQMTKTYNDIEAVTHLLEEKERDLELAARIGQTLLSKNKELSSLTENLEEQLSLATDRDDLLRFYNEDLEHDNSGDITPNEKSAPVVSVDFLEKKVKTLEDENVNLRLESEQLKSETDNFEEKEKRLVEDCIQQLGRFLTLENLDIHERLMASTESQRRLTKELGSMHDKYDELFEMLEEAQDELRLLRGKNKVRASGQHHHSAYSVPTDSLASELETSLQQELSQSKRRSQSWKVFETARAAKRAAAKAVHREASAVTRVSLAGQAMLETDSQGPSAYPSDVGEHGQRWLQCRHGQSNPELGQPGIPGSNDLESALKRLAMRRANEQNERDFLDEEEERRRRKVQAAMSGGTSPFSVRSPLPHALRSPAGSISSSYWGPNGGSANSHHYKFSEKLQIVKPMEGSMTLRHWQHLATPHLGGIFEERDGVQMKGEKKLDLVEEIYSLSDFEEDDEAHDIQTRREQEIGLTYSFTDSTISNPGMGDSLNKLARGDQVPGSTTEPQHLAEHHVQPEDSAHSTHSRPTGLASLLQGRENTEVGRALMRVSALKSAVTSTSVSPPSSIRGSSSDFNQTVLSSRTFGSHSVGSSTPRGIPGSRSFEQAMKEYEEKRKAYSDSKSAKKPELFAPGMTGKGFLQQLKSKGYSLYGLWGVGAKNNNSVVESSTDGADGNGDGNTPTTKALTESVFSQGAGVGVLGALTNFRRNGMF</sequence>
<evidence type="ECO:0008006" key="11">
    <source>
        <dbReference type="Google" id="ProtNLM"/>
    </source>
</evidence>
<dbReference type="InterPro" id="IPR006933">
    <property type="entry name" value="HAP1_N"/>
</dbReference>
<evidence type="ECO:0000256" key="6">
    <source>
        <dbReference type="SAM" id="MobiDB-lite"/>
    </source>
</evidence>
<evidence type="ECO:0000259" key="8">
    <source>
        <dbReference type="SMART" id="SM01424"/>
    </source>
</evidence>
<keyword evidence="10" id="KW-1185">Reference proteome</keyword>
<dbReference type="AlphaFoldDB" id="A0A8S3ZNY3"/>
<feature type="coiled-coil region" evidence="5">
    <location>
        <begin position="320"/>
        <end position="347"/>
    </location>
</feature>
<organism evidence="9 10">
    <name type="scientific">Candidula unifasciata</name>
    <dbReference type="NCBI Taxonomy" id="100452"/>
    <lineage>
        <taxon>Eukaryota</taxon>
        <taxon>Metazoa</taxon>
        <taxon>Spiralia</taxon>
        <taxon>Lophotrochozoa</taxon>
        <taxon>Mollusca</taxon>
        <taxon>Gastropoda</taxon>
        <taxon>Heterobranchia</taxon>
        <taxon>Euthyneura</taxon>
        <taxon>Panpulmonata</taxon>
        <taxon>Eupulmonata</taxon>
        <taxon>Stylommatophora</taxon>
        <taxon>Helicina</taxon>
        <taxon>Helicoidea</taxon>
        <taxon>Geomitridae</taxon>
        <taxon>Candidula</taxon>
    </lineage>
</organism>
<dbReference type="GO" id="GO:0006605">
    <property type="term" value="P:protein targeting"/>
    <property type="evidence" value="ECO:0007669"/>
    <property type="project" value="TreeGrafter"/>
</dbReference>
<comment type="caution">
    <text evidence="9">The sequence shown here is derived from an EMBL/GenBank/DDBJ whole genome shotgun (WGS) entry which is preliminary data.</text>
</comment>
<dbReference type="GO" id="GO:0047496">
    <property type="term" value="P:vesicle transport along microtubule"/>
    <property type="evidence" value="ECO:0007669"/>
    <property type="project" value="TreeGrafter"/>
</dbReference>
<dbReference type="InterPro" id="IPR022154">
    <property type="entry name" value="TRAK1/2_C"/>
</dbReference>
<feature type="compositionally biased region" description="Low complexity" evidence="6">
    <location>
        <begin position="561"/>
        <end position="578"/>
    </location>
</feature>
<dbReference type="SMART" id="SM01423">
    <property type="entry name" value="Milton"/>
    <property type="match status" value="1"/>
</dbReference>
<feature type="region of interest" description="Disordered" evidence="6">
    <location>
        <begin position="616"/>
        <end position="636"/>
    </location>
</feature>
<evidence type="ECO:0000256" key="3">
    <source>
        <dbReference type="ARBA" id="ARBA00023054"/>
    </source>
</evidence>
<feature type="coiled-coil region" evidence="5">
    <location>
        <begin position="174"/>
        <end position="201"/>
    </location>
</feature>
<feature type="region of interest" description="Disordered" evidence="6">
    <location>
        <begin position="487"/>
        <end position="534"/>
    </location>
</feature>
<keyword evidence="4" id="KW-0496">Mitochondrion</keyword>
<gene>
    <name evidence="9" type="ORF">CUNI_LOCUS16795</name>
</gene>
<comment type="similarity">
    <text evidence="2">Belongs to the milton family.</text>
</comment>
<dbReference type="Pfam" id="PF12448">
    <property type="entry name" value="Milton"/>
    <property type="match status" value="1"/>
</dbReference>